<feature type="domain" description="RCK N-terminal" evidence="6">
    <location>
        <begin position="1"/>
        <end position="116"/>
    </location>
</feature>
<dbReference type="PROSITE" id="PS51201">
    <property type="entry name" value="RCK_N"/>
    <property type="match status" value="1"/>
</dbReference>
<dbReference type="Pfam" id="PF02254">
    <property type="entry name" value="TrkA_N"/>
    <property type="match status" value="1"/>
</dbReference>
<evidence type="ECO:0000256" key="5">
    <source>
        <dbReference type="ARBA" id="ARBA00023065"/>
    </source>
</evidence>
<dbReference type="SUPFAM" id="SSF51735">
    <property type="entry name" value="NAD(P)-binding Rossmann-fold domains"/>
    <property type="match status" value="1"/>
</dbReference>
<keyword evidence="4" id="KW-0630">Potassium</keyword>
<dbReference type="RefSeq" id="WP_004592185.1">
    <property type="nucleotide sequence ID" value="NZ_BMPD01000014.1"/>
</dbReference>
<evidence type="ECO:0000256" key="3">
    <source>
        <dbReference type="ARBA" id="ARBA00022538"/>
    </source>
</evidence>
<evidence type="ECO:0000256" key="4">
    <source>
        <dbReference type="ARBA" id="ARBA00022958"/>
    </source>
</evidence>
<dbReference type="InterPro" id="IPR003148">
    <property type="entry name" value="RCK_N"/>
</dbReference>
<proteinExistence type="predicted"/>
<dbReference type="GO" id="GO:0005886">
    <property type="term" value="C:plasma membrane"/>
    <property type="evidence" value="ECO:0007669"/>
    <property type="project" value="InterPro"/>
</dbReference>
<dbReference type="PANTHER" id="PTHR43833:SF5">
    <property type="entry name" value="TRK SYSTEM POTASSIUM UPTAKE PROTEIN TRKA"/>
    <property type="match status" value="1"/>
</dbReference>
<dbReference type="PRINTS" id="PR00335">
    <property type="entry name" value="KUPTAKETRKA"/>
</dbReference>
<name>A0A830ESG1_9EURY</name>
<organism evidence="7 8">
    <name type="scientific">Haloarcula sebkhae</name>
    <dbReference type="NCBI Taxonomy" id="932660"/>
    <lineage>
        <taxon>Archaea</taxon>
        <taxon>Methanobacteriati</taxon>
        <taxon>Methanobacteriota</taxon>
        <taxon>Stenosarchaea group</taxon>
        <taxon>Halobacteria</taxon>
        <taxon>Halobacteriales</taxon>
        <taxon>Haloarculaceae</taxon>
        <taxon>Haloarcula</taxon>
    </lineage>
</organism>
<evidence type="ECO:0000259" key="6">
    <source>
        <dbReference type="PROSITE" id="PS51201"/>
    </source>
</evidence>
<protein>
    <recommendedName>
        <fullName evidence="6">RCK N-terminal domain-containing protein</fullName>
    </recommendedName>
</protein>
<dbReference type="GO" id="GO:0015079">
    <property type="term" value="F:potassium ion transmembrane transporter activity"/>
    <property type="evidence" value="ECO:0007669"/>
    <property type="project" value="InterPro"/>
</dbReference>
<dbReference type="PANTHER" id="PTHR43833">
    <property type="entry name" value="POTASSIUM CHANNEL PROTEIN 2-RELATED-RELATED"/>
    <property type="match status" value="1"/>
</dbReference>
<dbReference type="InterPro" id="IPR050721">
    <property type="entry name" value="Trk_Ktr_HKT_K-transport"/>
</dbReference>
<comment type="function">
    <text evidence="1">Part of a potassium transport system.</text>
</comment>
<evidence type="ECO:0000313" key="8">
    <source>
        <dbReference type="Proteomes" id="UP000614221"/>
    </source>
</evidence>
<reference evidence="7" key="2">
    <citation type="submission" date="2020-09" db="EMBL/GenBank/DDBJ databases">
        <authorList>
            <person name="Sun Q."/>
            <person name="Ohkuma M."/>
        </authorList>
    </citation>
    <scope>NUCLEOTIDE SEQUENCE</scope>
    <source>
        <strain evidence="7">JCM 19018</strain>
    </source>
</reference>
<keyword evidence="3" id="KW-0633">Potassium transport</keyword>
<dbReference type="EMBL" id="BMPD01000014">
    <property type="protein sequence ID" value="GGK85178.1"/>
    <property type="molecule type" value="Genomic_DNA"/>
</dbReference>
<keyword evidence="2" id="KW-0813">Transport</keyword>
<keyword evidence="5" id="KW-0406">Ion transport</keyword>
<dbReference type="Gene3D" id="3.40.50.720">
    <property type="entry name" value="NAD(P)-binding Rossmann-like Domain"/>
    <property type="match status" value="1"/>
</dbReference>
<evidence type="ECO:0000256" key="1">
    <source>
        <dbReference type="ARBA" id="ARBA00003660"/>
    </source>
</evidence>
<evidence type="ECO:0000313" key="7">
    <source>
        <dbReference type="EMBL" id="GGK85178.1"/>
    </source>
</evidence>
<dbReference type="InterPro" id="IPR036291">
    <property type="entry name" value="NAD(P)-bd_dom_sf"/>
</dbReference>
<evidence type="ECO:0000256" key="2">
    <source>
        <dbReference type="ARBA" id="ARBA00022448"/>
    </source>
</evidence>
<gene>
    <name evidence="7" type="ORF">GCM10009067_41640</name>
</gene>
<sequence>MHIIIVGAGDVGPPLLGLATQSGDDVVVIEQDETQAQAIANNYDCMILNADARRRSVLKEAGAGRANTLITTTQMDAINFFVCMLGSELDIPNISSVLHRVEHHELFSKMGVNVMESPHHLAANALYRTAQHPPIKGYMKIQGGAEVF</sequence>
<dbReference type="Proteomes" id="UP000614221">
    <property type="component" value="Unassembled WGS sequence"/>
</dbReference>
<comment type="caution">
    <text evidence="7">The sequence shown here is derived from an EMBL/GenBank/DDBJ whole genome shotgun (WGS) entry which is preliminary data.</text>
</comment>
<accession>A0A830ESG1</accession>
<dbReference type="InterPro" id="IPR006036">
    <property type="entry name" value="K_uptake_TrkA"/>
</dbReference>
<dbReference type="AlphaFoldDB" id="A0A830ESG1"/>
<reference evidence="7" key="1">
    <citation type="journal article" date="2014" name="Int. J. Syst. Evol. Microbiol.">
        <title>Complete genome sequence of Corynebacterium casei LMG S-19264T (=DSM 44701T), isolated from a smear-ripened cheese.</title>
        <authorList>
            <consortium name="US DOE Joint Genome Institute (JGI-PGF)"/>
            <person name="Walter F."/>
            <person name="Albersmeier A."/>
            <person name="Kalinowski J."/>
            <person name="Ruckert C."/>
        </authorList>
    </citation>
    <scope>NUCLEOTIDE SEQUENCE</scope>
    <source>
        <strain evidence="7">JCM 19018</strain>
    </source>
</reference>